<dbReference type="InterPro" id="IPR002397">
    <property type="entry name" value="Cyt_P450_B"/>
</dbReference>
<keyword evidence="8" id="KW-1185">Reference proteome</keyword>
<name>A0A3N1CPI6_9ACTN</name>
<evidence type="ECO:0000256" key="4">
    <source>
        <dbReference type="ARBA" id="ARBA00023002"/>
    </source>
</evidence>
<dbReference type="CDD" id="cd11033">
    <property type="entry name" value="CYP142-like"/>
    <property type="match status" value="1"/>
</dbReference>
<dbReference type="AlphaFoldDB" id="A0A3N1CPI6"/>
<keyword evidence="2" id="KW-0349">Heme</keyword>
<dbReference type="EMBL" id="RJKE01000001">
    <property type="protein sequence ID" value="ROO83220.1"/>
    <property type="molecule type" value="Genomic_DNA"/>
</dbReference>
<evidence type="ECO:0000256" key="1">
    <source>
        <dbReference type="ARBA" id="ARBA00010617"/>
    </source>
</evidence>
<keyword evidence="5" id="KW-0408">Iron</keyword>
<keyword evidence="4" id="KW-0560">Oxidoreductase</keyword>
<dbReference type="PRINTS" id="PR00359">
    <property type="entry name" value="BP450"/>
</dbReference>
<dbReference type="Proteomes" id="UP000272400">
    <property type="component" value="Unassembled WGS sequence"/>
</dbReference>
<dbReference type="PANTHER" id="PTHR46696:SF4">
    <property type="entry name" value="BIOTIN BIOSYNTHESIS CYTOCHROME P450"/>
    <property type="match status" value="1"/>
</dbReference>
<dbReference type="GO" id="GO:0008395">
    <property type="term" value="F:steroid hydroxylase activity"/>
    <property type="evidence" value="ECO:0007669"/>
    <property type="project" value="TreeGrafter"/>
</dbReference>
<dbReference type="SUPFAM" id="SSF48264">
    <property type="entry name" value="Cytochrome P450"/>
    <property type="match status" value="1"/>
</dbReference>
<evidence type="ECO:0000256" key="5">
    <source>
        <dbReference type="ARBA" id="ARBA00023004"/>
    </source>
</evidence>
<keyword evidence="3" id="KW-0479">Metal-binding</keyword>
<reference evidence="7 8" key="1">
    <citation type="submission" date="2018-11" db="EMBL/GenBank/DDBJ databases">
        <title>Sequencing the genomes of 1000 actinobacteria strains.</title>
        <authorList>
            <person name="Klenk H.-P."/>
        </authorList>
    </citation>
    <scope>NUCLEOTIDE SEQUENCE [LARGE SCALE GENOMIC DNA]</scope>
    <source>
        <strain evidence="7 8">DSM 44254</strain>
    </source>
</reference>
<keyword evidence="6 7" id="KW-0503">Monooxygenase</keyword>
<accession>A0A3N1CPI6</accession>
<proteinExistence type="inferred from homology"/>
<dbReference type="InterPro" id="IPR036396">
    <property type="entry name" value="Cyt_P450_sf"/>
</dbReference>
<dbReference type="GO" id="GO:0006707">
    <property type="term" value="P:cholesterol catabolic process"/>
    <property type="evidence" value="ECO:0007669"/>
    <property type="project" value="TreeGrafter"/>
</dbReference>
<dbReference type="RefSeq" id="WP_123662209.1">
    <property type="nucleotide sequence ID" value="NZ_RJKE01000001.1"/>
</dbReference>
<protein>
    <submittedName>
        <fullName evidence="7">Cholest-4-en-3-one 26-monooxygenase</fullName>
    </submittedName>
</protein>
<dbReference type="GO" id="GO:0020037">
    <property type="term" value="F:heme binding"/>
    <property type="evidence" value="ECO:0007669"/>
    <property type="project" value="InterPro"/>
</dbReference>
<organism evidence="7 8">
    <name type="scientific">Actinocorallia herbida</name>
    <dbReference type="NCBI Taxonomy" id="58109"/>
    <lineage>
        <taxon>Bacteria</taxon>
        <taxon>Bacillati</taxon>
        <taxon>Actinomycetota</taxon>
        <taxon>Actinomycetes</taxon>
        <taxon>Streptosporangiales</taxon>
        <taxon>Thermomonosporaceae</taxon>
        <taxon>Actinocorallia</taxon>
    </lineage>
</organism>
<dbReference type="OrthoDB" id="3203662at2"/>
<comment type="similarity">
    <text evidence="1">Belongs to the cytochrome P450 family.</text>
</comment>
<evidence type="ECO:0000256" key="3">
    <source>
        <dbReference type="ARBA" id="ARBA00022723"/>
    </source>
</evidence>
<dbReference type="GO" id="GO:0005506">
    <property type="term" value="F:iron ion binding"/>
    <property type="evidence" value="ECO:0007669"/>
    <property type="project" value="InterPro"/>
</dbReference>
<comment type="caution">
    <text evidence="7">The sequence shown here is derived from an EMBL/GenBank/DDBJ whole genome shotgun (WGS) entry which is preliminary data.</text>
</comment>
<dbReference type="InterPro" id="IPR001128">
    <property type="entry name" value="Cyt_P450"/>
</dbReference>
<gene>
    <name evidence="7" type="ORF">EDD29_0715</name>
</gene>
<dbReference type="PANTHER" id="PTHR46696">
    <property type="entry name" value="P450, PUTATIVE (EUROFUNG)-RELATED"/>
    <property type="match status" value="1"/>
</dbReference>
<evidence type="ECO:0000313" key="7">
    <source>
        <dbReference type="EMBL" id="ROO83220.1"/>
    </source>
</evidence>
<evidence type="ECO:0000256" key="6">
    <source>
        <dbReference type="ARBA" id="ARBA00023033"/>
    </source>
</evidence>
<evidence type="ECO:0000313" key="8">
    <source>
        <dbReference type="Proteomes" id="UP000272400"/>
    </source>
</evidence>
<dbReference type="Pfam" id="PF00067">
    <property type="entry name" value="p450"/>
    <property type="match status" value="1"/>
</dbReference>
<dbReference type="GO" id="GO:0036199">
    <property type="term" value="F:cholest-4-en-3-one 26-monooxygenase activity"/>
    <property type="evidence" value="ECO:0007669"/>
    <property type="project" value="TreeGrafter"/>
</dbReference>
<evidence type="ECO:0000256" key="2">
    <source>
        <dbReference type="ARBA" id="ARBA00022617"/>
    </source>
</evidence>
<dbReference type="Gene3D" id="1.10.630.10">
    <property type="entry name" value="Cytochrome P450"/>
    <property type="match status" value="1"/>
</dbReference>
<dbReference type="FunFam" id="1.10.630.10:FF:000018">
    <property type="entry name" value="Cytochrome P450 monooxygenase"/>
    <property type="match status" value="1"/>
</dbReference>
<sequence length="412" mass="46688">MSAPEIPKIDIIALDQYEQSGTPHEQWTWLRHHDPVHWHYDPDPSVPGFWAITKLEDIIHVSRNPDLFSAAIRTSMFQEMSDEDLALQQQMMLFMDPPKHTRQRSYVNRGFTPRMINKLREHIEEITHRLIDDVCETGEAEFVRQIAAPLPLQTICELMGAPLEDAQFLFDKSNALVGFDDPELQATPEVAQAAAAEIYMYAQGIAEQRKAEPRDDIATKLLQPDENGELLTDDEFNLFILMLTIAGNETTRTATAGGIVAFFEHPDQWERLKADPSLIASAADEIVRWTSPLNLFRRTATQDVELRGKQIKAGDKVVMFYPSGNRDEEHFENPFSFDIGRGLNPHIGFGGGGPHYCLGTHLARMNLTILFGALAERLPDIELAGEVRRMRSNFVNGFKEIPVRFTPTPRRG</sequence>